<sequence length="39" mass="4621">EYDVDQLRVEPQRIVLKPDLPVSLRPSRTFPSKEKEIEI</sequence>
<reference evidence="1" key="1">
    <citation type="submission" date="2020-08" db="EMBL/GenBank/DDBJ databases">
        <title>Multicomponent nature underlies the extraordinary mechanical properties of spider dragline silk.</title>
        <authorList>
            <person name="Kono N."/>
            <person name="Nakamura H."/>
            <person name="Mori M."/>
            <person name="Yoshida Y."/>
            <person name="Ohtoshi R."/>
            <person name="Malay A.D."/>
            <person name="Moran D.A.P."/>
            <person name="Tomita M."/>
            <person name="Numata K."/>
            <person name="Arakawa K."/>
        </authorList>
    </citation>
    <scope>NUCLEOTIDE SEQUENCE</scope>
</reference>
<keyword evidence="2" id="KW-1185">Reference proteome</keyword>
<protein>
    <submittedName>
        <fullName evidence="1">Uncharacterized protein</fullName>
    </submittedName>
</protein>
<organism evidence="1 2">
    <name type="scientific">Nephila pilipes</name>
    <name type="common">Giant wood spider</name>
    <name type="synonym">Nephila maculata</name>
    <dbReference type="NCBI Taxonomy" id="299642"/>
    <lineage>
        <taxon>Eukaryota</taxon>
        <taxon>Metazoa</taxon>
        <taxon>Ecdysozoa</taxon>
        <taxon>Arthropoda</taxon>
        <taxon>Chelicerata</taxon>
        <taxon>Arachnida</taxon>
        <taxon>Araneae</taxon>
        <taxon>Araneomorphae</taxon>
        <taxon>Entelegynae</taxon>
        <taxon>Araneoidea</taxon>
        <taxon>Nephilidae</taxon>
        <taxon>Nephila</taxon>
    </lineage>
</organism>
<dbReference type="Proteomes" id="UP000887013">
    <property type="component" value="Unassembled WGS sequence"/>
</dbReference>
<name>A0A8X6P399_NEPPI</name>
<dbReference type="EMBL" id="BMAW01064594">
    <property type="protein sequence ID" value="GFT45942.1"/>
    <property type="molecule type" value="Genomic_DNA"/>
</dbReference>
<gene>
    <name evidence="1" type="ORF">NPIL_656231</name>
</gene>
<evidence type="ECO:0000313" key="1">
    <source>
        <dbReference type="EMBL" id="GFT45942.1"/>
    </source>
</evidence>
<dbReference type="AlphaFoldDB" id="A0A8X6P399"/>
<comment type="caution">
    <text evidence="1">The sequence shown here is derived from an EMBL/GenBank/DDBJ whole genome shotgun (WGS) entry which is preliminary data.</text>
</comment>
<proteinExistence type="predicted"/>
<feature type="non-terminal residue" evidence="1">
    <location>
        <position position="1"/>
    </location>
</feature>
<evidence type="ECO:0000313" key="2">
    <source>
        <dbReference type="Proteomes" id="UP000887013"/>
    </source>
</evidence>
<dbReference type="OrthoDB" id="6465512at2759"/>
<accession>A0A8X6P399</accession>